<name>A0A4T0WWH6_9ASCO</name>
<dbReference type="EMBL" id="SELW01000652">
    <property type="protein sequence ID" value="TID15815.1"/>
    <property type="molecule type" value="Genomic_DNA"/>
</dbReference>
<evidence type="ECO:0000313" key="7">
    <source>
        <dbReference type="Proteomes" id="UP000307173"/>
    </source>
</evidence>
<dbReference type="GO" id="GO:0010499">
    <property type="term" value="P:proteasomal ubiquitin-independent protein catabolic process"/>
    <property type="evidence" value="ECO:0007669"/>
    <property type="project" value="UniProtKB-ARBA"/>
</dbReference>
<comment type="subunit">
    <text evidence="4">The 26S proteasome consists of a 20S proteasome core and two 19S regulatory subunits.</text>
</comment>
<dbReference type="GO" id="GO:0043161">
    <property type="term" value="P:proteasome-mediated ubiquitin-dependent protein catabolic process"/>
    <property type="evidence" value="ECO:0007669"/>
    <property type="project" value="UniProtKB-ARBA"/>
</dbReference>
<protein>
    <recommendedName>
        <fullName evidence="4">Proteasome subunit alpha type</fullName>
    </recommendedName>
</protein>
<evidence type="ECO:0000259" key="5">
    <source>
        <dbReference type="PROSITE" id="PS00388"/>
    </source>
</evidence>
<dbReference type="PROSITE" id="PS51475">
    <property type="entry name" value="PROTEASOME_ALPHA_2"/>
    <property type="match status" value="1"/>
</dbReference>
<accession>A0A4T0WWH6</accession>
<evidence type="ECO:0000256" key="4">
    <source>
        <dbReference type="RuleBase" id="RU000551"/>
    </source>
</evidence>
<dbReference type="GO" id="GO:0019773">
    <property type="term" value="C:proteasome core complex, alpha-subunit complex"/>
    <property type="evidence" value="ECO:0007669"/>
    <property type="project" value="UniProtKB-UniRule"/>
</dbReference>
<dbReference type="OrthoDB" id="431557at2759"/>
<sequence>MSRRYDSRTTIFSPEGRLYQVEYALEAINHAGTVIGILSNNGIVLLAERKTSNKLLDTNPSNSTINEKIYQINDSTITAVAGLNSDASILINYIRIASQDYLKLYNSQPPLSYLVKRIADLKQGYTQYGGLRPFGVSFLFAGYDEINGLQLYSTNPSGNYSGWLATSIGSNNSNCQSLLKKHYNDSLSLQNAIDLALNVLKKSSDLSKLNSTNLELSVVSIVDDTPSIKLYSPSQIDSLLENLSPLE</sequence>
<dbReference type="Gene3D" id="3.60.20.10">
    <property type="entry name" value="Glutamine Phosphoribosylpyrophosphate, subunit 1, domain 1"/>
    <property type="match status" value="1"/>
</dbReference>
<dbReference type="AlphaFoldDB" id="A0A4T0WWH6"/>
<dbReference type="GO" id="GO:0005737">
    <property type="term" value="C:cytoplasm"/>
    <property type="evidence" value="ECO:0007669"/>
    <property type="project" value="UniProtKB-SubCell"/>
</dbReference>
<dbReference type="Pfam" id="PF10584">
    <property type="entry name" value="Proteasome_A_N"/>
    <property type="match status" value="1"/>
</dbReference>
<dbReference type="NCBIfam" id="NF003075">
    <property type="entry name" value="PRK03996.1"/>
    <property type="match status" value="1"/>
</dbReference>
<keyword evidence="4" id="KW-0963">Cytoplasm</keyword>
<dbReference type="SUPFAM" id="SSF56235">
    <property type="entry name" value="N-terminal nucleophile aminohydrolases (Ntn hydrolases)"/>
    <property type="match status" value="1"/>
</dbReference>
<keyword evidence="2 3" id="KW-0647">Proteasome</keyword>
<dbReference type="PANTHER" id="PTHR11599">
    <property type="entry name" value="PROTEASOME SUBUNIT ALPHA/BETA"/>
    <property type="match status" value="1"/>
</dbReference>
<comment type="similarity">
    <text evidence="3 4">Belongs to the peptidase T1A family.</text>
</comment>
<evidence type="ECO:0000256" key="2">
    <source>
        <dbReference type="ARBA" id="ARBA00022942"/>
    </source>
</evidence>
<dbReference type="PROSITE" id="PS00388">
    <property type="entry name" value="PROTEASOME_ALPHA_1"/>
    <property type="match status" value="1"/>
</dbReference>
<dbReference type="InterPro" id="IPR000426">
    <property type="entry name" value="Proteasome_asu_N"/>
</dbReference>
<organism evidence="6 7">
    <name type="scientific">Pichia inconspicua</name>
    <dbReference type="NCBI Taxonomy" id="52247"/>
    <lineage>
        <taxon>Eukaryota</taxon>
        <taxon>Fungi</taxon>
        <taxon>Dikarya</taxon>
        <taxon>Ascomycota</taxon>
        <taxon>Saccharomycotina</taxon>
        <taxon>Pichiomycetes</taxon>
        <taxon>Pichiales</taxon>
        <taxon>Pichiaceae</taxon>
        <taxon>Pichia</taxon>
    </lineage>
</organism>
<evidence type="ECO:0000256" key="3">
    <source>
        <dbReference type="PROSITE-ProRule" id="PRU00808"/>
    </source>
</evidence>
<gene>
    <name evidence="6" type="ORF">CANINC_004344</name>
</gene>
<dbReference type="SMART" id="SM00948">
    <property type="entry name" value="Proteasome_A_N"/>
    <property type="match status" value="1"/>
</dbReference>
<keyword evidence="7" id="KW-1185">Reference proteome</keyword>
<evidence type="ECO:0000256" key="1">
    <source>
        <dbReference type="ARBA" id="ARBA00003542"/>
    </source>
</evidence>
<feature type="domain" description="Proteasome alpha-type subunits" evidence="5">
    <location>
        <begin position="5"/>
        <end position="27"/>
    </location>
</feature>
<dbReference type="Pfam" id="PF00227">
    <property type="entry name" value="Proteasome"/>
    <property type="match status" value="1"/>
</dbReference>
<comment type="function">
    <text evidence="1">The proteasome degrades poly-ubiquitinated proteins in the cytoplasm and in the nucleus. It is essential for the regulated turnover of proteins and for the removal of misfolded proteins. The proteasome is a multicatalytic proteinase complex that is characterized by its ability to cleave peptides with Arg, Phe, Tyr, Leu, and Glu adjacent to the leaving group at neutral or slightly basic pH. It has an ATP-dependent proteolytic activity.</text>
</comment>
<keyword evidence="4" id="KW-0539">Nucleus</keyword>
<dbReference type="InterPro" id="IPR029055">
    <property type="entry name" value="Ntn_hydrolases_N"/>
</dbReference>
<reference evidence="6 7" key="1">
    <citation type="journal article" date="2019" name="Front. Genet.">
        <title>Whole-Genome Sequencing of the Opportunistic Yeast Pathogen Candida inconspicua Uncovers Its Hybrid Origin.</title>
        <authorList>
            <person name="Mixao V."/>
            <person name="Hansen A.P."/>
            <person name="Saus E."/>
            <person name="Boekhout T."/>
            <person name="Lass-Florl C."/>
            <person name="Gabaldon T."/>
        </authorList>
    </citation>
    <scope>NUCLEOTIDE SEQUENCE [LARGE SCALE GENOMIC DNA]</scope>
    <source>
        <strain evidence="6 7">CBS 180</strain>
    </source>
</reference>
<evidence type="ECO:0000313" key="6">
    <source>
        <dbReference type="EMBL" id="TID15815.1"/>
    </source>
</evidence>
<comment type="subcellular location">
    <subcellularLocation>
        <location evidence="4">Cytoplasm</location>
    </subcellularLocation>
    <subcellularLocation>
        <location evidence="4">Nucleus</location>
    </subcellularLocation>
</comment>
<dbReference type="InterPro" id="IPR001353">
    <property type="entry name" value="Proteasome_sua/b"/>
</dbReference>
<dbReference type="GO" id="GO:0005634">
    <property type="term" value="C:nucleus"/>
    <property type="evidence" value="ECO:0007669"/>
    <property type="project" value="UniProtKB-SubCell"/>
</dbReference>
<proteinExistence type="inferred from homology"/>
<dbReference type="InterPro" id="IPR023332">
    <property type="entry name" value="Proteasome_alpha-type"/>
</dbReference>
<dbReference type="Proteomes" id="UP000307173">
    <property type="component" value="Unassembled WGS sequence"/>
</dbReference>
<comment type="caution">
    <text evidence="6">The sequence shown here is derived from an EMBL/GenBank/DDBJ whole genome shotgun (WGS) entry which is preliminary data.</text>
</comment>
<dbReference type="InterPro" id="IPR050115">
    <property type="entry name" value="Proteasome_alpha"/>
</dbReference>
<dbReference type="STRING" id="52247.A0A4T0WWH6"/>